<accession>A0ABR5Z1V3</accession>
<dbReference type="InterPro" id="IPR003497">
    <property type="entry name" value="BRO_N_domain"/>
</dbReference>
<feature type="domain" description="Bro-N" evidence="1">
    <location>
        <begin position="1"/>
        <end position="101"/>
    </location>
</feature>
<name>A0ABR5Z1V3_9GAMM</name>
<dbReference type="PROSITE" id="PS51750">
    <property type="entry name" value="BRO_N"/>
    <property type="match status" value="1"/>
</dbReference>
<evidence type="ECO:0000313" key="3">
    <source>
        <dbReference type="Proteomes" id="UP000786387"/>
    </source>
</evidence>
<keyword evidence="3" id="KW-1185">Reference proteome</keyword>
<dbReference type="SMART" id="SM01040">
    <property type="entry name" value="Bro-N"/>
    <property type="match status" value="1"/>
</dbReference>
<dbReference type="Proteomes" id="UP000786387">
    <property type="component" value="Unassembled WGS sequence"/>
</dbReference>
<dbReference type="RefSeq" id="WP_181071243.1">
    <property type="nucleotide sequence ID" value="NZ_JAAMRF010000006.1"/>
</dbReference>
<dbReference type="EMBL" id="JAAMRF010000006">
    <property type="protein sequence ID" value="MBA1274178.1"/>
    <property type="molecule type" value="Genomic_DNA"/>
</dbReference>
<evidence type="ECO:0000259" key="1">
    <source>
        <dbReference type="PROSITE" id="PS51750"/>
    </source>
</evidence>
<protein>
    <recommendedName>
        <fullName evidence="1">Bro-N domain-containing protein</fullName>
    </recommendedName>
</protein>
<organism evidence="2 3">
    <name type="scientific">Stutzerimonas azotifigens</name>
    <dbReference type="NCBI Taxonomy" id="291995"/>
    <lineage>
        <taxon>Bacteria</taxon>
        <taxon>Pseudomonadati</taxon>
        <taxon>Pseudomonadota</taxon>
        <taxon>Gammaproteobacteria</taxon>
        <taxon>Pseudomonadales</taxon>
        <taxon>Pseudomonadaceae</taxon>
        <taxon>Stutzerimonas</taxon>
    </lineage>
</organism>
<sequence length="141" mass="15256">MSALRHLTFDGHLIPVLHRPDGVVLIEGPAVAQALGYPDDLGALHDHCSIEGIVFGNQPRPTIWIDVRNAHHLAFQSGSPKAERLMHWISHWMLPHFSSNQPVPYPRRSASGRNGCLSCADAAPGLPGGKCACSARLIRGC</sequence>
<proteinExistence type="predicted"/>
<comment type="caution">
    <text evidence="2">The sequence shown here is derived from an EMBL/GenBank/DDBJ whole genome shotgun (WGS) entry which is preliminary data.</text>
</comment>
<reference evidence="2 3" key="1">
    <citation type="submission" date="2020-02" db="EMBL/GenBank/DDBJ databases">
        <title>Synteny-based analysis reveals conserved mechanism for high triclosan tolerance in Pseudomonas, as well as instances of horizontal transfer.</title>
        <authorList>
            <person name="Mcfarland A.G."/>
            <person name="Bertucci H.K."/>
            <person name="Litmann E."/>
            <person name="Shen J."/>
            <person name="Huttenhower C."/>
            <person name="Hartmann E.M."/>
        </authorList>
    </citation>
    <scope>NUCLEOTIDE SEQUENCE [LARGE SCALE GENOMIC DNA]</scope>
    <source>
        <strain evidence="2 3">115A1</strain>
    </source>
</reference>
<gene>
    <name evidence="2" type="ORF">G7026_12500</name>
</gene>
<evidence type="ECO:0000313" key="2">
    <source>
        <dbReference type="EMBL" id="MBA1274178.1"/>
    </source>
</evidence>